<feature type="domain" description="Sodium symporter small subunit" evidence="2">
    <location>
        <begin position="7"/>
        <end position="83"/>
    </location>
</feature>
<evidence type="ECO:0000256" key="1">
    <source>
        <dbReference type="SAM" id="Phobius"/>
    </source>
</evidence>
<keyword evidence="1" id="KW-0812">Transmembrane</keyword>
<dbReference type="NCBIfam" id="TIGR03647">
    <property type="entry name" value="Na_symport_sm"/>
    <property type="match status" value="1"/>
</dbReference>
<feature type="transmembrane region" description="Helical" evidence="1">
    <location>
        <begin position="16"/>
        <end position="36"/>
    </location>
</feature>
<evidence type="ECO:0000313" key="3">
    <source>
        <dbReference type="EMBL" id="SFV27120.1"/>
    </source>
</evidence>
<name>A0A1I7MXL3_9HYPH</name>
<proteinExistence type="predicted"/>
<gene>
    <name evidence="3" type="ORF">SAMN04488557_0683</name>
</gene>
<dbReference type="OrthoDB" id="9797746at2"/>
<keyword evidence="1" id="KW-1133">Transmembrane helix</keyword>
<dbReference type="RefSeq" id="WP_092864202.1">
    <property type="nucleotide sequence ID" value="NZ_FPCH01000001.1"/>
</dbReference>
<keyword evidence="4" id="KW-1185">Reference proteome</keyword>
<dbReference type="EMBL" id="FPCH01000001">
    <property type="protein sequence ID" value="SFV27120.1"/>
    <property type="molecule type" value="Genomic_DNA"/>
</dbReference>
<dbReference type="AlphaFoldDB" id="A0A1I7MXL3"/>
<dbReference type="InterPro" id="IPR019886">
    <property type="entry name" value="Na_symporter_ssu"/>
</dbReference>
<evidence type="ECO:0000313" key="4">
    <source>
        <dbReference type="Proteomes" id="UP000199423"/>
    </source>
</evidence>
<dbReference type="STRING" id="51670.SAMN04488557_0683"/>
<feature type="transmembrane region" description="Helical" evidence="1">
    <location>
        <begin position="48"/>
        <end position="70"/>
    </location>
</feature>
<reference evidence="4" key="1">
    <citation type="submission" date="2016-10" db="EMBL/GenBank/DDBJ databases">
        <authorList>
            <person name="Varghese N."/>
            <person name="Submissions S."/>
        </authorList>
    </citation>
    <scope>NUCLEOTIDE SEQUENCE [LARGE SCALE GENOMIC DNA]</scope>
    <source>
        <strain evidence="4">DSM 1565</strain>
    </source>
</reference>
<protein>
    <submittedName>
        <fullName evidence="3">Putative solute:sodium symporter small subunit</fullName>
    </submittedName>
</protein>
<accession>A0A1I7MXL3</accession>
<keyword evidence="1" id="KW-0472">Membrane</keyword>
<dbReference type="Pfam" id="PF13937">
    <property type="entry name" value="DUF4212"/>
    <property type="match status" value="1"/>
</dbReference>
<sequence length="86" mass="9995">MIERKERKPYWRHTKWQVLASIIPFIALVIILPLYAEQLNASRFLGFPLGYFLAAHGFFVVALVTVASYVNRQNAIDHWHGAHEDM</sequence>
<dbReference type="Proteomes" id="UP000199423">
    <property type="component" value="Unassembled WGS sequence"/>
</dbReference>
<evidence type="ECO:0000259" key="2">
    <source>
        <dbReference type="Pfam" id="PF13937"/>
    </source>
</evidence>
<organism evidence="3 4">
    <name type="scientific">Hyphomicrobium facile</name>
    <dbReference type="NCBI Taxonomy" id="51670"/>
    <lineage>
        <taxon>Bacteria</taxon>
        <taxon>Pseudomonadati</taxon>
        <taxon>Pseudomonadota</taxon>
        <taxon>Alphaproteobacteria</taxon>
        <taxon>Hyphomicrobiales</taxon>
        <taxon>Hyphomicrobiaceae</taxon>
        <taxon>Hyphomicrobium</taxon>
    </lineage>
</organism>